<name>A0A6L3VUV9_9ACTN</name>
<dbReference type="SUPFAM" id="SSF101386">
    <property type="entry name" value="all-alpha NTP pyrophosphatases"/>
    <property type="match status" value="1"/>
</dbReference>
<dbReference type="PANTHER" id="PTHR43046:SF16">
    <property type="entry name" value="ADP-RIBOSE PYROPHOSPHATASE YJHB-RELATED"/>
    <property type="match status" value="1"/>
</dbReference>
<dbReference type="AlphaFoldDB" id="A0A6L3VUV9"/>
<dbReference type="CDD" id="cd11533">
    <property type="entry name" value="NTP-PPase_Af0060_like"/>
    <property type="match status" value="1"/>
</dbReference>
<proteinExistence type="predicted"/>
<keyword evidence="2" id="KW-0378">Hydrolase</keyword>
<feature type="region of interest" description="Disordered" evidence="3">
    <location>
        <begin position="1"/>
        <end position="49"/>
    </location>
</feature>
<evidence type="ECO:0000259" key="4">
    <source>
        <dbReference type="PROSITE" id="PS51462"/>
    </source>
</evidence>
<dbReference type="PANTHER" id="PTHR43046">
    <property type="entry name" value="GDP-MANNOSE MANNOSYL HYDROLASE"/>
    <property type="match status" value="1"/>
</dbReference>
<comment type="cofactor">
    <cofactor evidence="1">
        <name>Mg(2+)</name>
        <dbReference type="ChEBI" id="CHEBI:18420"/>
    </cofactor>
</comment>
<keyword evidence="6" id="KW-1185">Reference proteome</keyword>
<evidence type="ECO:0000313" key="6">
    <source>
        <dbReference type="Proteomes" id="UP000483004"/>
    </source>
</evidence>
<dbReference type="EMBL" id="WBMR01000036">
    <property type="protein sequence ID" value="KAB2381638.1"/>
    <property type="molecule type" value="Genomic_DNA"/>
</dbReference>
<organism evidence="5 6">
    <name type="scientific">Actinomadura montaniterrae</name>
    <dbReference type="NCBI Taxonomy" id="1803903"/>
    <lineage>
        <taxon>Bacteria</taxon>
        <taxon>Bacillati</taxon>
        <taxon>Actinomycetota</taxon>
        <taxon>Actinomycetes</taxon>
        <taxon>Streptosporangiales</taxon>
        <taxon>Thermomonosporaceae</taxon>
        <taxon>Actinomadura</taxon>
    </lineage>
</organism>
<gene>
    <name evidence="5" type="ORF">F9B16_15545</name>
</gene>
<evidence type="ECO:0000256" key="1">
    <source>
        <dbReference type="ARBA" id="ARBA00001946"/>
    </source>
</evidence>
<protein>
    <submittedName>
        <fullName evidence="5">NUDIX domain-containing protein</fullName>
    </submittedName>
</protein>
<dbReference type="OrthoDB" id="21342at2"/>
<dbReference type="Gene3D" id="3.90.79.10">
    <property type="entry name" value="Nucleoside Triphosphate Pyrophosphohydrolase"/>
    <property type="match status" value="1"/>
</dbReference>
<evidence type="ECO:0000256" key="3">
    <source>
        <dbReference type="SAM" id="MobiDB-lite"/>
    </source>
</evidence>
<dbReference type="Gene3D" id="1.10.287.1080">
    <property type="entry name" value="MazG-like"/>
    <property type="match status" value="1"/>
</dbReference>
<evidence type="ECO:0000313" key="5">
    <source>
        <dbReference type="EMBL" id="KAB2381638.1"/>
    </source>
</evidence>
<dbReference type="Pfam" id="PF00293">
    <property type="entry name" value="NUDIX"/>
    <property type="match status" value="1"/>
</dbReference>
<feature type="domain" description="Nudix hydrolase" evidence="4">
    <location>
        <begin position="163"/>
        <end position="298"/>
    </location>
</feature>
<sequence length="308" mass="32998">MCPASLNHGTPARPGATPLKPRSNVRKLSTAPAPRPRLDNVTSSESTEPCRGFWADTARIRAGYLAEVPPQTLVLKLAEEVGEVAEAYIGMTGGNPRKGVHKTETDVLDELADVMLATAIPMVDMAGGAAQAEAHLARRLGVVSARSVAAPPAEGDGAGGWYGSFVAPHVLLRREDGRVLMLRRYKTGYADGWLCPPAGRIEPGEDVVAAAIREAGEETGVRLHRADARFVHVMHRTAATLPGPCHAVSDFWFRFDRWEGEPRVAEPDKASEALWVDPGRPPHDVIPHCALALASIGRGEVFGVHGWA</sequence>
<dbReference type="PROSITE" id="PS51462">
    <property type="entry name" value="NUDIX"/>
    <property type="match status" value="1"/>
</dbReference>
<comment type="caution">
    <text evidence="5">The sequence shown here is derived from an EMBL/GenBank/DDBJ whole genome shotgun (WGS) entry which is preliminary data.</text>
</comment>
<dbReference type="GO" id="GO:0016787">
    <property type="term" value="F:hydrolase activity"/>
    <property type="evidence" value="ECO:0007669"/>
    <property type="project" value="UniProtKB-KW"/>
</dbReference>
<accession>A0A6L3VUV9</accession>
<evidence type="ECO:0000256" key="2">
    <source>
        <dbReference type="ARBA" id="ARBA00022801"/>
    </source>
</evidence>
<dbReference type="SUPFAM" id="SSF55811">
    <property type="entry name" value="Nudix"/>
    <property type="match status" value="1"/>
</dbReference>
<dbReference type="CDD" id="cd04683">
    <property type="entry name" value="NUDIX_Hydrolase"/>
    <property type="match status" value="1"/>
</dbReference>
<dbReference type="Proteomes" id="UP000483004">
    <property type="component" value="Unassembled WGS sequence"/>
</dbReference>
<reference evidence="5 6" key="1">
    <citation type="submission" date="2019-09" db="EMBL/GenBank/DDBJ databases">
        <title>Actinomadura physcomitrii sp. nov., a novel actinomycete isolated from moss [Physcomitrium sphaericum (Ludw) Fuernr].</title>
        <authorList>
            <person name="Liu C."/>
            <person name="Zhuang X."/>
        </authorList>
    </citation>
    <scope>NUCLEOTIDE SEQUENCE [LARGE SCALE GENOMIC DNA]</scope>
    <source>
        <strain evidence="5 6">CYP1-1B</strain>
    </source>
</reference>
<dbReference type="InterPro" id="IPR020084">
    <property type="entry name" value="NUDIX_hydrolase_CS"/>
</dbReference>
<dbReference type="InterPro" id="IPR044548">
    <property type="entry name" value="AF0060_NTP-PPase_MazG-like"/>
</dbReference>
<dbReference type="InterPro" id="IPR000086">
    <property type="entry name" value="NUDIX_hydrolase_dom"/>
</dbReference>
<dbReference type="InterPro" id="IPR015797">
    <property type="entry name" value="NUDIX_hydrolase-like_dom_sf"/>
</dbReference>
<dbReference type="PROSITE" id="PS00893">
    <property type="entry name" value="NUDIX_BOX"/>
    <property type="match status" value="1"/>
</dbReference>